<organism evidence="2 3">
    <name type="scientific">Streptosporangium pseudovulgare</name>
    <dbReference type="NCBI Taxonomy" id="35765"/>
    <lineage>
        <taxon>Bacteria</taxon>
        <taxon>Bacillati</taxon>
        <taxon>Actinomycetota</taxon>
        <taxon>Actinomycetes</taxon>
        <taxon>Streptosporangiales</taxon>
        <taxon>Streptosporangiaceae</taxon>
        <taxon>Streptosporangium</taxon>
    </lineage>
</organism>
<keyword evidence="3" id="KW-1185">Reference proteome</keyword>
<dbReference type="PROSITE" id="PS51318">
    <property type="entry name" value="TAT"/>
    <property type="match status" value="1"/>
</dbReference>
<comment type="caution">
    <text evidence="2">The sequence shown here is derived from an EMBL/GenBank/DDBJ whole genome shotgun (WGS) entry which is preliminary data.</text>
</comment>
<gene>
    <name evidence="2" type="ORF">GCM10010140_28650</name>
</gene>
<protein>
    <recommendedName>
        <fullName evidence="4">Secreted protein</fullName>
    </recommendedName>
</protein>
<name>A0ABQ2QUE0_9ACTN</name>
<feature type="chain" id="PRO_5046377210" description="Secreted protein" evidence="1">
    <location>
        <begin position="26"/>
        <end position="174"/>
    </location>
</feature>
<proteinExistence type="predicted"/>
<evidence type="ECO:0008006" key="4">
    <source>
        <dbReference type="Google" id="ProtNLM"/>
    </source>
</evidence>
<evidence type="ECO:0000313" key="2">
    <source>
        <dbReference type="EMBL" id="GGP96982.1"/>
    </source>
</evidence>
<sequence length="174" mass="18901">MRTTARTLLGLAAATAVLAVTPALASPASAATLAAGAAGTAAASTTATTTASHDYDDSWGPYYSKYFGHSRAMAARGRVWTDDSDRVHVGGRLYDRYSPSWLCGYVQVKFENTDGDESTYWAKKCGSSGYRSFHFASDDVDSAQVRVCYWHQGEGRTKMCGRWNYVYEADGDDE</sequence>
<feature type="signal peptide" evidence="1">
    <location>
        <begin position="1"/>
        <end position="25"/>
    </location>
</feature>
<accession>A0ABQ2QUE0</accession>
<dbReference type="EMBL" id="BMQJ01000006">
    <property type="protein sequence ID" value="GGP96982.1"/>
    <property type="molecule type" value="Genomic_DNA"/>
</dbReference>
<dbReference type="InterPro" id="IPR006311">
    <property type="entry name" value="TAT_signal"/>
</dbReference>
<evidence type="ECO:0000256" key="1">
    <source>
        <dbReference type="SAM" id="SignalP"/>
    </source>
</evidence>
<keyword evidence="1" id="KW-0732">Signal</keyword>
<reference evidence="3" key="1">
    <citation type="journal article" date="2019" name="Int. J. Syst. Evol. Microbiol.">
        <title>The Global Catalogue of Microorganisms (GCM) 10K type strain sequencing project: providing services to taxonomists for standard genome sequencing and annotation.</title>
        <authorList>
            <consortium name="The Broad Institute Genomics Platform"/>
            <consortium name="The Broad Institute Genome Sequencing Center for Infectious Disease"/>
            <person name="Wu L."/>
            <person name="Ma J."/>
        </authorList>
    </citation>
    <scope>NUCLEOTIDE SEQUENCE [LARGE SCALE GENOMIC DNA]</scope>
    <source>
        <strain evidence="3">JCM 3115</strain>
    </source>
</reference>
<evidence type="ECO:0000313" key="3">
    <source>
        <dbReference type="Proteomes" id="UP000611554"/>
    </source>
</evidence>
<dbReference type="RefSeq" id="WP_189246953.1">
    <property type="nucleotide sequence ID" value="NZ_BMQJ01000006.1"/>
</dbReference>
<dbReference type="Proteomes" id="UP000611554">
    <property type="component" value="Unassembled WGS sequence"/>
</dbReference>